<reference evidence="4 5" key="1">
    <citation type="submission" date="2021-01" db="EMBL/GenBank/DDBJ databases">
        <title>Whole genome shotgun sequence of Catellatospora bangladeshensis NBRC 107357.</title>
        <authorList>
            <person name="Komaki H."/>
            <person name="Tamura T."/>
        </authorList>
    </citation>
    <scope>NUCLEOTIDE SEQUENCE [LARGE SCALE GENOMIC DNA]</scope>
    <source>
        <strain evidence="4 5">NBRC 107357</strain>
    </source>
</reference>
<evidence type="ECO:0000313" key="4">
    <source>
        <dbReference type="EMBL" id="GIF79077.1"/>
    </source>
</evidence>
<dbReference type="GO" id="GO:0016787">
    <property type="term" value="F:hydrolase activity"/>
    <property type="evidence" value="ECO:0007669"/>
    <property type="project" value="UniProtKB-KW"/>
</dbReference>
<gene>
    <name evidence="4" type="ORF">Cba03nite_04260</name>
</gene>
<dbReference type="AlphaFoldDB" id="A0A8J3NF55"/>
<dbReference type="SUPFAM" id="SSF53474">
    <property type="entry name" value="alpha/beta-Hydrolases"/>
    <property type="match status" value="1"/>
</dbReference>
<dbReference type="InterPro" id="IPR029058">
    <property type="entry name" value="AB_hydrolase_fold"/>
</dbReference>
<evidence type="ECO:0000313" key="5">
    <source>
        <dbReference type="Proteomes" id="UP000601223"/>
    </source>
</evidence>
<dbReference type="InterPro" id="IPR050261">
    <property type="entry name" value="FrsA_esterase"/>
</dbReference>
<accession>A0A8J3NF55</accession>
<evidence type="ECO:0008006" key="6">
    <source>
        <dbReference type="Google" id="ProtNLM"/>
    </source>
</evidence>
<dbReference type="PANTHER" id="PTHR22946">
    <property type="entry name" value="DIENELACTONE HYDROLASE DOMAIN-CONTAINING PROTEIN-RELATED"/>
    <property type="match status" value="1"/>
</dbReference>
<dbReference type="EMBL" id="BONF01000004">
    <property type="protein sequence ID" value="GIF79077.1"/>
    <property type="molecule type" value="Genomic_DNA"/>
</dbReference>
<protein>
    <recommendedName>
        <fullName evidence="6">Alpha/beta hydrolase</fullName>
    </recommendedName>
</protein>
<dbReference type="Gene3D" id="3.40.50.1820">
    <property type="entry name" value="alpha/beta hydrolase"/>
    <property type="match status" value="1"/>
</dbReference>
<evidence type="ECO:0000256" key="1">
    <source>
        <dbReference type="ARBA" id="ARBA00008645"/>
    </source>
</evidence>
<dbReference type="Gene3D" id="1.20.1440.110">
    <property type="entry name" value="acylaminoacyl peptidase"/>
    <property type="match status" value="1"/>
</dbReference>
<comment type="caution">
    <text evidence="4">The sequence shown here is derived from an EMBL/GenBank/DDBJ whole genome shotgun (WGS) entry which is preliminary data.</text>
</comment>
<sequence length="428" mass="46711">MDMSHPDAGPAVAVAAPPGPQAPPAPSTRRWTAERDRLEAAIAETGVDFDQPRSIYWNAACGVEAGADFAAIRARVRRYADFAPTFEAVARRREARAEAAAADGHQVTARDNYFMAAVHWGAAQWPIHTDDEVNRFYHRRKRACYARYAELADHRIEAVSIPFAGGALPAWFHLPPGYHGGRLPTVIAVPGMDSFKEATVALYADRFLSRGFAVLAVEGPGQYEAAMTGLHMTVPAWARTGTACVDWLVRREEVDAQRIGLSGISFGSFAGTIAAAHEPRLRACAVMNTCHQPGWTAAFEQAWPTYKMRFMYMSGHTDEDAFDAFARTLTWEGHAERLSMPYLVLAGDRDELSPLECTEALLAAVPGPKQLVVYQDSRHSIGGVPAANLGPFAPTLAADWLADRLRGAPMTSEKWYVDASGKVTKTPL</sequence>
<feature type="compositionally biased region" description="Pro residues" evidence="3">
    <location>
        <begin position="17"/>
        <end position="26"/>
    </location>
</feature>
<proteinExistence type="inferred from homology"/>
<organism evidence="4 5">
    <name type="scientific">Catellatospora bangladeshensis</name>
    <dbReference type="NCBI Taxonomy" id="310355"/>
    <lineage>
        <taxon>Bacteria</taxon>
        <taxon>Bacillati</taxon>
        <taxon>Actinomycetota</taxon>
        <taxon>Actinomycetes</taxon>
        <taxon>Micromonosporales</taxon>
        <taxon>Micromonosporaceae</taxon>
        <taxon>Catellatospora</taxon>
    </lineage>
</organism>
<dbReference type="InterPro" id="IPR010520">
    <property type="entry name" value="FrsA-like"/>
</dbReference>
<name>A0A8J3NF55_9ACTN</name>
<dbReference type="RefSeq" id="WP_203741074.1">
    <property type="nucleotide sequence ID" value="NZ_BONF01000004.1"/>
</dbReference>
<dbReference type="Proteomes" id="UP000601223">
    <property type="component" value="Unassembled WGS sequence"/>
</dbReference>
<dbReference type="PANTHER" id="PTHR22946:SF12">
    <property type="entry name" value="CONIDIAL PIGMENT BIOSYNTHESIS PROTEIN AYG1 (AFU_ORTHOLOGUE AFUA_2G17550)"/>
    <property type="match status" value="1"/>
</dbReference>
<dbReference type="Pfam" id="PF06500">
    <property type="entry name" value="FrsA-like"/>
    <property type="match status" value="1"/>
</dbReference>
<keyword evidence="2" id="KW-0378">Hydrolase</keyword>
<keyword evidence="5" id="KW-1185">Reference proteome</keyword>
<feature type="region of interest" description="Disordered" evidence="3">
    <location>
        <begin position="1"/>
        <end position="32"/>
    </location>
</feature>
<evidence type="ECO:0000256" key="2">
    <source>
        <dbReference type="ARBA" id="ARBA00022801"/>
    </source>
</evidence>
<evidence type="ECO:0000256" key="3">
    <source>
        <dbReference type="SAM" id="MobiDB-lite"/>
    </source>
</evidence>
<comment type="similarity">
    <text evidence="1">Belongs to the AB hydrolase superfamily.</text>
</comment>